<dbReference type="SMART" id="SM00862">
    <property type="entry name" value="Trans_reg_C"/>
    <property type="match status" value="1"/>
</dbReference>
<sequence length="387" mass="42296">MATDAADEGKTMHWAILGPFLVSDESGQEVRIPGSRLRTLLAALLLHANHPVSVDELCDILWDGEPPADAARTVRVYVLRLRRALGPAADRIVTKPPGYLCRVAVGELDTLAFETACGRAAVALAGGSWAVAASAAERAMRLWRGQPLVDVPSQRLRDACVPYLEQLRLQVLDDRCEADLALGRHGDVIPRLRELVKRHPLYEHFHAQLMLALEGSGRRAEALAVYQDARRALIAELGIEPGAELRALHRRILDGGTSKATHGNGSPHTAAPVVALESLHAIDEAVERASLTLAAFVTGRFDRLWPWFSAPLAEVATIEHLAGARDNLERKMGAFQRMSGIPRVRRAGLRTVVEIPLIYETARMKGRVTLDAEGKVLGLYVLKVDDH</sequence>
<dbReference type="CDD" id="cd15831">
    <property type="entry name" value="BTAD"/>
    <property type="match status" value="1"/>
</dbReference>
<evidence type="ECO:0000256" key="5">
    <source>
        <dbReference type="PROSITE-ProRule" id="PRU01091"/>
    </source>
</evidence>
<dbReference type="PANTHER" id="PTHR35807:SF1">
    <property type="entry name" value="TRANSCRIPTIONAL REGULATOR REDD"/>
    <property type="match status" value="1"/>
</dbReference>
<evidence type="ECO:0000313" key="7">
    <source>
        <dbReference type="EMBL" id="GAA2061490.1"/>
    </source>
</evidence>
<evidence type="ECO:0000259" key="6">
    <source>
        <dbReference type="PROSITE" id="PS51755"/>
    </source>
</evidence>
<evidence type="ECO:0000256" key="2">
    <source>
        <dbReference type="ARBA" id="ARBA00023015"/>
    </source>
</evidence>
<protein>
    <recommendedName>
        <fullName evidence="6">OmpR/PhoB-type domain-containing protein</fullName>
    </recommendedName>
</protein>
<dbReference type="InterPro" id="IPR036388">
    <property type="entry name" value="WH-like_DNA-bd_sf"/>
</dbReference>
<dbReference type="InterPro" id="IPR051677">
    <property type="entry name" value="AfsR-DnrI-RedD_regulator"/>
</dbReference>
<comment type="caution">
    <text evidence="7">The sequence shown here is derived from an EMBL/GenBank/DDBJ whole genome shotgun (WGS) entry which is preliminary data.</text>
</comment>
<evidence type="ECO:0000313" key="8">
    <source>
        <dbReference type="Proteomes" id="UP001500751"/>
    </source>
</evidence>
<dbReference type="Proteomes" id="UP001500751">
    <property type="component" value="Unassembled WGS sequence"/>
</dbReference>
<gene>
    <name evidence="7" type="ORF">GCM10009839_85660</name>
</gene>
<comment type="similarity">
    <text evidence="1">Belongs to the AfsR/DnrI/RedD regulatory family.</text>
</comment>
<dbReference type="Pfam" id="PF00486">
    <property type="entry name" value="Trans_reg_C"/>
    <property type="match status" value="1"/>
</dbReference>
<proteinExistence type="inferred from homology"/>
<dbReference type="EMBL" id="BAAAQN010000083">
    <property type="protein sequence ID" value="GAA2061490.1"/>
    <property type="molecule type" value="Genomic_DNA"/>
</dbReference>
<dbReference type="InterPro" id="IPR005158">
    <property type="entry name" value="BTAD"/>
</dbReference>
<name>A0ABP5H1N3_9ACTN</name>
<feature type="DNA-binding region" description="OmpR/PhoB-type" evidence="5">
    <location>
        <begin position="3"/>
        <end position="103"/>
    </location>
</feature>
<reference evidence="8" key="1">
    <citation type="journal article" date="2019" name="Int. J. Syst. Evol. Microbiol.">
        <title>The Global Catalogue of Microorganisms (GCM) 10K type strain sequencing project: providing services to taxonomists for standard genome sequencing and annotation.</title>
        <authorList>
            <consortium name="The Broad Institute Genomics Platform"/>
            <consortium name="The Broad Institute Genome Sequencing Center for Infectious Disease"/>
            <person name="Wu L."/>
            <person name="Ma J."/>
        </authorList>
    </citation>
    <scope>NUCLEOTIDE SEQUENCE [LARGE SCALE GENOMIC DNA]</scope>
    <source>
        <strain evidence="8">JCM 16014</strain>
    </source>
</reference>
<dbReference type="InterPro" id="IPR011990">
    <property type="entry name" value="TPR-like_helical_dom_sf"/>
</dbReference>
<dbReference type="Gene3D" id="1.25.40.10">
    <property type="entry name" value="Tetratricopeptide repeat domain"/>
    <property type="match status" value="1"/>
</dbReference>
<dbReference type="PANTHER" id="PTHR35807">
    <property type="entry name" value="TRANSCRIPTIONAL REGULATOR REDD-RELATED"/>
    <property type="match status" value="1"/>
</dbReference>
<evidence type="ECO:0000256" key="1">
    <source>
        <dbReference type="ARBA" id="ARBA00005820"/>
    </source>
</evidence>
<organism evidence="7 8">
    <name type="scientific">Catenulispora yoronensis</name>
    <dbReference type="NCBI Taxonomy" id="450799"/>
    <lineage>
        <taxon>Bacteria</taxon>
        <taxon>Bacillati</taxon>
        <taxon>Actinomycetota</taxon>
        <taxon>Actinomycetes</taxon>
        <taxon>Catenulisporales</taxon>
        <taxon>Catenulisporaceae</taxon>
        <taxon>Catenulispora</taxon>
    </lineage>
</organism>
<keyword evidence="3 5" id="KW-0238">DNA-binding</keyword>
<evidence type="ECO:0000256" key="4">
    <source>
        <dbReference type="ARBA" id="ARBA00023163"/>
    </source>
</evidence>
<evidence type="ECO:0000256" key="3">
    <source>
        <dbReference type="ARBA" id="ARBA00023125"/>
    </source>
</evidence>
<keyword evidence="4" id="KW-0804">Transcription</keyword>
<dbReference type="SUPFAM" id="SSF46894">
    <property type="entry name" value="C-terminal effector domain of the bipartite response regulators"/>
    <property type="match status" value="1"/>
</dbReference>
<dbReference type="SUPFAM" id="SSF48452">
    <property type="entry name" value="TPR-like"/>
    <property type="match status" value="1"/>
</dbReference>
<dbReference type="SMART" id="SM01043">
    <property type="entry name" value="BTAD"/>
    <property type="match status" value="1"/>
</dbReference>
<dbReference type="RefSeq" id="WP_344671490.1">
    <property type="nucleotide sequence ID" value="NZ_BAAAQN010000083.1"/>
</dbReference>
<dbReference type="InterPro" id="IPR016032">
    <property type="entry name" value="Sig_transdc_resp-reg_C-effctor"/>
</dbReference>
<accession>A0ABP5H1N3</accession>
<dbReference type="InterPro" id="IPR001867">
    <property type="entry name" value="OmpR/PhoB-type_DNA-bd"/>
</dbReference>
<keyword evidence="8" id="KW-1185">Reference proteome</keyword>
<feature type="domain" description="OmpR/PhoB-type" evidence="6">
    <location>
        <begin position="3"/>
        <end position="103"/>
    </location>
</feature>
<dbReference type="Gene3D" id="1.10.10.10">
    <property type="entry name" value="Winged helix-like DNA-binding domain superfamily/Winged helix DNA-binding domain"/>
    <property type="match status" value="1"/>
</dbReference>
<dbReference type="Pfam" id="PF03704">
    <property type="entry name" value="BTAD"/>
    <property type="match status" value="1"/>
</dbReference>
<keyword evidence="2" id="KW-0805">Transcription regulation</keyword>
<dbReference type="PROSITE" id="PS51755">
    <property type="entry name" value="OMPR_PHOB"/>
    <property type="match status" value="1"/>
</dbReference>